<dbReference type="InterPro" id="IPR000719">
    <property type="entry name" value="Prot_kinase_dom"/>
</dbReference>
<dbReference type="PROSITE" id="PS00110">
    <property type="entry name" value="PYRUVATE_KINASE"/>
    <property type="match status" value="1"/>
</dbReference>
<dbReference type="InterPro" id="IPR018209">
    <property type="entry name" value="Pyrv_Knase_AS"/>
</dbReference>
<dbReference type="EC" id="2.7.1.40" evidence="5 16"/>
<sequence>MASTLYSQTARLDEEQTTVPVTDPGVERGYSVVRVIGKGSFGEALLVRDAEVSQRVMKVLDLTGLSSKQEAETPIEAEMMKKLRHPYIIRYRESFTENGILAIVMDYAKTGDLLQQVETAKQTKTSLPESRVTRWLTQALLGVKYMHGLDVIHRDLKNENLFLEQIDHLRIGDFGLARGLLRPALVITEDHIVGTPYYLSPEICNRGVYSTASDIWALGCALFELAALRVPFQFWYPSSTCIFIRCSSGFDPDTMSRILAVGATAASAVSVARCFVAPSPSAAANGAAANTVAQSASLRGAPVGAASGSESSSATALLGAATVAAGAATLRSARRKDGARVVGVSRQSTLTFQQRALKYPSKLEDIANMNPIEKKADIICTIGPKSWDPEVMIKLIDSGMTVIRCNMSHGDHEEQNMKLANLEKAYVMRPDLRGKVKVLMDTRGPEIRTGIFEAENSKKELKAGQDLKLVTDYTVKGDENMVAITYKELPKSVTPGQRILVQDGTVVLTVTESGPDFVMCKVQNDCRLGQKKNVNVPGVKVELPVVGEREIIDIEKWAVPNKADYIALSFVQSPDDVKKCREHCGGLPIKIISKIENVEGLKNFDAILEQSDGIMVARGDLGMEIPIEKVWMAQKMMISKTKAAGKYVVTATEMLASMEDKPFPTRAEACDVANAILDGCDAVMLSSESAMGKFPVETVTCMRRIVEEAEHAMA</sequence>
<dbReference type="InterPro" id="IPR001697">
    <property type="entry name" value="Pyr_Knase"/>
</dbReference>
<dbReference type="SMART" id="SM00220">
    <property type="entry name" value="S_TKc"/>
    <property type="match status" value="1"/>
</dbReference>
<dbReference type="Gene3D" id="1.10.510.10">
    <property type="entry name" value="Transferase(Phosphotransferase) domain 1"/>
    <property type="match status" value="1"/>
</dbReference>
<evidence type="ECO:0000313" key="19">
    <source>
        <dbReference type="Proteomes" id="UP000654075"/>
    </source>
</evidence>
<comment type="pathway">
    <text evidence="2 16">Carbohydrate degradation; glycolysis; pyruvate from D-glyceraldehyde 3-phosphate: step 5/5.</text>
</comment>
<keyword evidence="7 16" id="KW-0808">Transferase</keyword>
<evidence type="ECO:0000256" key="11">
    <source>
        <dbReference type="ARBA" id="ARBA00022840"/>
    </source>
</evidence>
<dbReference type="Gene3D" id="2.40.33.10">
    <property type="entry name" value="PK beta-barrel domain-like"/>
    <property type="match status" value="1"/>
</dbReference>
<feature type="binding site" evidence="15">
    <location>
        <position position="58"/>
    </location>
    <ligand>
        <name>ATP</name>
        <dbReference type="ChEBI" id="CHEBI:30616"/>
    </ligand>
</feature>
<evidence type="ECO:0000256" key="2">
    <source>
        <dbReference type="ARBA" id="ARBA00004997"/>
    </source>
</evidence>
<keyword evidence="9 15" id="KW-0547">Nucleotide-binding</keyword>
<dbReference type="GO" id="GO:0005524">
    <property type="term" value="F:ATP binding"/>
    <property type="evidence" value="ECO:0007669"/>
    <property type="project" value="UniProtKB-UniRule"/>
</dbReference>
<dbReference type="PANTHER" id="PTHR11817">
    <property type="entry name" value="PYRUVATE KINASE"/>
    <property type="match status" value="1"/>
</dbReference>
<dbReference type="InterPro" id="IPR015813">
    <property type="entry name" value="Pyrv/PenolPyrv_kinase-like_dom"/>
</dbReference>
<keyword evidence="11 15" id="KW-0067">ATP-binding</keyword>
<feature type="domain" description="Protein kinase" evidence="17">
    <location>
        <begin position="30"/>
        <end position="298"/>
    </location>
</feature>
<comment type="cofactor">
    <cofactor evidence="1">
        <name>K(+)</name>
        <dbReference type="ChEBI" id="CHEBI:29103"/>
    </cofactor>
</comment>
<comment type="caution">
    <text evidence="18">The sequence shown here is derived from an EMBL/GenBank/DDBJ whole genome shotgun (WGS) entry which is preliminary data.</text>
</comment>
<accession>A0A813FKD0</accession>
<evidence type="ECO:0000259" key="17">
    <source>
        <dbReference type="PROSITE" id="PS50011"/>
    </source>
</evidence>
<comment type="similarity">
    <text evidence="4">Belongs to the protein kinase superfamily. NEK Ser/Thr protein kinase family. NIMA subfamily.</text>
</comment>
<dbReference type="GO" id="GO:0004674">
    <property type="term" value="F:protein serine/threonine kinase activity"/>
    <property type="evidence" value="ECO:0007669"/>
    <property type="project" value="UniProtKB-KW"/>
</dbReference>
<dbReference type="FunFam" id="3.30.200.20:FF:000097">
    <property type="entry name" value="Probable serine/threonine-protein kinase nek1"/>
    <property type="match status" value="1"/>
</dbReference>
<dbReference type="Pfam" id="PF00069">
    <property type="entry name" value="Pkinase"/>
    <property type="match status" value="1"/>
</dbReference>
<keyword evidence="6" id="KW-0723">Serine/threonine-protein kinase</keyword>
<evidence type="ECO:0000256" key="8">
    <source>
        <dbReference type="ARBA" id="ARBA00022723"/>
    </source>
</evidence>
<dbReference type="FunFam" id="2.40.33.10:FF:000001">
    <property type="entry name" value="Pyruvate kinase"/>
    <property type="match status" value="1"/>
</dbReference>
<name>A0A813FKD0_POLGL</name>
<dbReference type="NCBIfam" id="TIGR01064">
    <property type="entry name" value="pyruv_kin"/>
    <property type="match status" value="1"/>
</dbReference>
<dbReference type="InterPro" id="IPR040442">
    <property type="entry name" value="Pyrv_kinase-like_dom_sf"/>
</dbReference>
<protein>
    <recommendedName>
        <fullName evidence="5 16">Pyruvate kinase</fullName>
        <ecNumber evidence="5 16">2.7.1.40</ecNumber>
    </recommendedName>
</protein>
<dbReference type="GO" id="GO:0004743">
    <property type="term" value="F:pyruvate kinase activity"/>
    <property type="evidence" value="ECO:0007669"/>
    <property type="project" value="UniProtKB-EC"/>
</dbReference>
<dbReference type="OrthoDB" id="108365at2759"/>
<dbReference type="PRINTS" id="PR01050">
    <property type="entry name" value="PYRUVTKNASE"/>
</dbReference>
<dbReference type="EMBL" id="CAJNNV010025221">
    <property type="protein sequence ID" value="CAE8613223.1"/>
    <property type="molecule type" value="Genomic_DNA"/>
</dbReference>
<dbReference type="InterPro" id="IPR015793">
    <property type="entry name" value="Pyrv_Knase_brl"/>
</dbReference>
<evidence type="ECO:0000256" key="10">
    <source>
        <dbReference type="ARBA" id="ARBA00022777"/>
    </source>
</evidence>
<evidence type="ECO:0000256" key="4">
    <source>
        <dbReference type="ARBA" id="ARBA00010886"/>
    </source>
</evidence>
<dbReference type="InterPro" id="IPR011009">
    <property type="entry name" value="Kinase-like_dom_sf"/>
</dbReference>
<dbReference type="SUPFAM" id="SSF56112">
    <property type="entry name" value="Protein kinase-like (PK-like)"/>
    <property type="match status" value="1"/>
</dbReference>
<dbReference type="GO" id="GO:0000287">
    <property type="term" value="F:magnesium ion binding"/>
    <property type="evidence" value="ECO:0007669"/>
    <property type="project" value="InterPro"/>
</dbReference>
<keyword evidence="10 16" id="KW-0418">Kinase</keyword>
<evidence type="ECO:0000256" key="7">
    <source>
        <dbReference type="ARBA" id="ARBA00022679"/>
    </source>
</evidence>
<dbReference type="PROSITE" id="PS50011">
    <property type="entry name" value="PROTEIN_KINASE_DOM"/>
    <property type="match status" value="1"/>
</dbReference>
<evidence type="ECO:0000256" key="15">
    <source>
        <dbReference type="PROSITE-ProRule" id="PRU10141"/>
    </source>
</evidence>
<keyword evidence="8" id="KW-0479">Metal-binding</keyword>
<proteinExistence type="inferred from homology"/>
<dbReference type="Proteomes" id="UP000654075">
    <property type="component" value="Unassembled WGS sequence"/>
</dbReference>
<keyword evidence="19" id="KW-1185">Reference proteome</keyword>
<dbReference type="PROSITE" id="PS00108">
    <property type="entry name" value="PROTEIN_KINASE_ST"/>
    <property type="match status" value="1"/>
</dbReference>
<evidence type="ECO:0000256" key="6">
    <source>
        <dbReference type="ARBA" id="ARBA00022527"/>
    </source>
</evidence>
<dbReference type="AlphaFoldDB" id="A0A813FKD0"/>
<dbReference type="UniPathway" id="UPA00109">
    <property type="reaction ID" value="UER00188"/>
</dbReference>
<evidence type="ECO:0000256" key="1">
    <source>
        <dbReference type="ARBA" id="ARBA00001958"/>
    </source>
</evidence>
<organism evidence="18 19">
    <name type="scientific">Polarella glacialis</name>
    <name type="common">Dinoflagellate</name>
    <dbReference type="NCBI Taxonomy" id="89957"/>
    <lineage>
        <taxon>Eukaryota</taxon>
        <taxon>Sar</taxon>
        <taxon>Alveolata</taxon>
        <taxon>Dinophyceae</taxon>
        <taxon>Suessiales</taxon>
        <taxon>Suessiaceae</taxon>
        <taxon>Polarella</taxon>
    </lineage>
</organism>
<dbReference type="InterPro" id="IPR017441">
    <property type="entry name" value="Protein_kinase_ATP_BS"/>
</dbReference>
<comment type="similarity">
    <text evidence="3 16">Belongs to the pyruvate kinase family.</text>
</comment>
<dbReference type="InterPro" id="IPR008271">
    <property type="entry name" value="Ser/Thr_kinase_AS"/>
</dbReference>
<evidence type="ECO:0000256" key="12">
    <source>
        <dbReference type="ARBA" id="ARBA00022842"/>
    </source>
</evidence>
<comment type="catalytic activity">
    <reaction evidence="16">
        <text>pyruvate + ATP = phosphoenolpyruvate + ADP + H(+)</text>
        <dbReference type="Rhea" id="RHEA:18157"/>
        <dbReference type="ChEBI" id="CHEBI:15361"/>
        <dbReference type="ChEBI" id="CHEBI:15378"/>
        <dbReference type="ChEBI" id="CHEBI:30616"/>
        <dbReference type="ChEBI" id="CHEBI:58702"/>
        <dbReference type="ChEBI" id="CHEBI:456216"/>
        <dbReference type="EC" id="2.7.1.40"/>
    </reaction>
</comment>
<dbReference type="Gene3D" id="3.30.200.20">
    <property type="entry name" value="Phosphorylase Kinase, domain 1"/>
    <property type="match status" value="1"/>
</dbReference>
<dbReference type="Gene3D" id="3.20.20.60">
    <property type="entry name" value="Phosphoenolpyruvate-binding domains"/>
    <property type="match status" value="1"/>
</dbReference>
<dbReference type="Pfam" id="PF00224">
    <property type="entry name" value="PK"/>
    <property type="match status" value="1"/>
</dbReference>
<evidence type="ECO:0000313" key="18">
    <source>
        <dbReference type="EMBL" id="CAE8613223.1"/>
    </source>
</evidence>
<evidence type="ECO:0000256" key="9">
    <source>
        <dbReference type="ARBA" id="ARBA00022741"/>
    </source>
</evidence>
<dbReference type="SUPFAM" id="SSF50800">
    <property type="entry name" value="PK beta-barrel domain-like"/>
    <property type="match status" value="1"/>
</dbReference>
<keyword evidence="12 16" id="KW-0460">Magnesium</keyword>
<evidence type="ECO:0000256" key="5">
    <source>
        <dbReference type="ARBA" id="ARBA00012142"/>
    </source>
</evidence>
<dbReference type="PROSITE" id="PS00107">
    <property type="entry name" value="PROTEIN_KINASE_ATP"/>
    <property type="match status" value="1"/>
</dbReference>
<dbReference type="InterPro" id="IPR011037">
    <property type="entry name" value="Pyrv_Knase-like_insert_dom_sf"/>
</dbReference>
<gene>
    <name evidence="18" type="ORF">PGLA1383_LOCUS31000</name>
</gene>
<keyword evidence="13 16" id="KW-0324">Glycolysis</keyword>
<dbReference type="InterPro" id="IPR015806">
    <property type="entry name" value="Pyrv_Knase_insert_dom_sf"/>
</dbReference>
<evidence type="ECO:0000256" key="16">
    <source>
        <dbReference type="RuleBase" id="RU000504"/>
    </source>
</evidence>
<reference evidence="18" key="1">
    <citation type="submission" date="2021-02" db="EMBL/GenBank/DDBJ databases">
        <authorList>
            <person name="Dougan E. K."/>
            <person name="Rhodes N."/>
            <person name="Thang M."/>
            <person name="Chan C."/>
        </authorList>
    </citation>
    <scope>NUCLEOTIDE SEQUENCE</scope>
</reference>
<evidence type="ECO:0000256" key="14">
    <source>
        <dbReference type="ARBA" id="ARBA00023317"/>
    </source>
</evidence>
<dbReference type="SUPFAM" id="SSF51621">
    <property type="entry name" value="Phosphoenolpyruvate/pyruvate domain"/>
    <property type="match status" value="1"/>
</dbReference>
<keyword evidence="14" id="KW-0670">Pyruvate</keyword>
<evidence type="ECO:0000256" key="13">
    <source>
        <dbReference type="ARBA" id="ARBA00023152"/>
    </source>
</evidence>
<evidence type="ECO:0000256" key="3">
    <source>
        <dbReference type="ARBA" id="ARBA00008663"/>
    </source>
</evidence>
<dbReference type="GO" id="GO:0030955">
    <property type="term" value="F:potassium ion binding"/>
    <property type="evidence" value="ECO:0007669"/>
    <property type="project" value="InterPro"/>
</dbReference>